<evidence type="ECO:0000313" key="2">
    <source>
        <dbReference type="EMBL" id="EFE50186.1"/>
    </source>
</evidence>
<accession>D4DPQ4</accession>
<dbReference type="InterPro" id="IPR001130">
    <property type="entry name" value="TatD-like"/>
</dbReference>
<organism evidence="2 3">
    <name type="scientific">Neisseria elongata subsp. glycolytica ATCC 29315</name>
    <dbReference type="NCBI Taxonomy" id="546263"/>
    <lineage>
        <taxon>Bacteria</taxon>
        <taxon>Pseudomonadati</taxon>
        <taxon>Pseudomonadota</taxon>
        <taxon>Betaproteobacteria</taxon>
        <taxon>Neisseriales</taxon>
        <taxon>Neisseriaceae</taxon>
        <taxon>Neisseria</taxon>
    </lineage>
</organism>
<dbReference type="Pfam" id="PF01026">
    <property type="entry name" value="TatD_DNase"/>
    <property type="match status" value="1"/>
</dbReference>
<dbReference type="AlphaFoldDB" id="D4DPQ4"/>
<proteinExistence type="predicted"/>
<dbReference type="PROSITE" id="PS01091">
    <property type="entry name" value="TATD_3"/>
    <property type="match status" value="1"/>
</dbReference>
<dbReference type="Proteomes" id="UP000005536">
    <property type="component" value="Unassembled WGS sequence"/>
</dbReference>
<evidence type="ECO:0000313" key="3">
    <source>
        <dbReference type="Proteomes" id="UP000005536"/>
    </source>
</evidence>
<dbReference type="InterPro" id="IPR032466">
    <property type="entry name" value="Metal_Hydrolase"/>
</dbReference>
<evidence type="ECO:0000256" key="1">
    <source>
        <dbReference type="ARBA" id="ARBA00022801"/>
    </source>
</evidence>
<sequence length="105" mass="11376">MRRHRPCLFRQLGRGSGILQTRTENRHWLSAAKPAGKKARRAAAELPLEHIVLETDSPYMSEGGTPADISRIAEIVCGLRGIGLPELSAATERNVDGLLAFSSAV</sequence>
<dbReference type="EMBL" id="ADBF01000025">
    <property type="protein sequence ID" value="EFE50186.1"/>
    <property type="molecule type" value="Genomic_DNA"/>
</dbReference>
<name>D4DPQ4_NEIEG</name>
<protein>
    <recommendedName>
        <fullName evidence="4">Hydrolase, TatD family</fullName>
    </recommendedName>
</protein>
<comment type="caution">
    <text evidence="2">The sequence shown here is derived from an EMBL/GenBank/DDBJ whole genome shotgun (WGS) entry which is preliminary data.</text>
</comment>
<dbReference type="InterPro" id="IPR018228">
    <property type="entry name" value="DNase_TatD-rel_CS"/>
</dbReference>
<dbReference type="GO" id="GO:0016788">
    <property type="term" value="F:hydrolase activity, acting on ester bonds"/>
    <property type="evidence" value="ECO:0007669"/>
    <property type="project" value="InterPro"/>
</dbReference>
<dbReference type="Gene3D" id="3.20.20.140">
    <property type="entry name" value="Metal-dependent hydrolases"/>
    <property type="match status" value="1"/>
</dbReference>
<keyword evidence="1" id="KW-0378">Hydrolase</keyword>
<evidence type="ECO:0008006" key="4">
    <source>
        <dbReference type="Google" id="ProtNLM"/>
    </source>
</evidence>
<dbReference type="SUPFAM" id="SSF51556">
    <property type="entry name" value="Metallo-dependent hydrolases"/>
    <property type="match status" value="1"/>
</dbReference>
<gene>
    <name evidence="2" type="ORF">NEIELOOT_01041</name>
</gene>
<reference evidence="2 3" key="1">
    <citation type="submission" date="2010-02" db="EMBL/GenBank/DDBJ databases">
        <authorList>
            <person name="Weinstock G."/>
            <person name="Sodergren E."/>
            <person name="Clifton S."/>
            <person name="Fulton L."/>
            <person name="Fulton B."/>
            <person name="Courtney L."/>
            <person name="Fronick C."/>
            <person name="Harrison M."/>
            <person name="Strong C."/>
            <person name="Farmer C."/>
            <person name="Delahaunty K."/>
            <person name="Markovic C."/>
            <person name="Hall O."/>
            <person name="Minx P."/>
            <person name="Tomlinson C."/>
            <person name="Mitreva M."/>
            <person name="Nelson J."/>
            <person name="Hou S."/>
            <person name="Wollam A."/>
            <person name="Pepin K.H."/>
            <person name="Johnson M."/>
            <person name="Bhonagiri V."/>
            <person name="Zhang X."/>
            <person name="Suruliraj S."/>
            <person name="Warren W."/>
            <person name="Chinwalla A."/>
            <person name="Mardis E.R."/>
            <person name="Wilson R.K."/>
        </authorList>
    </citation>
    <scope>NUCLEOTIDE SEQUENCE [LARGE SCALE GENOMIC DNA]</scope>
    <source>
        <strain evidence="2 3">ATCC 29315</strain>
    </source>
</reference>